<dbReference type="PANTHER" id="PTHR45527">
    <property type="entry name" value="NONRIBOSOMAL PEPTIDE SYNTHETASE"/>
    <property type="match status" value="1"/>
</dbReference>
<dbReference type="Pfam" id="PF00501">
    <property type="entry name" value="AMP-binding"/>
    <property type="match status" value="1"/>
</dbReference>
<dbReference type="FunFam" id="2.30.38.10:FF:000001">
    <property type="entry name" value="Non-ribosomal peptide synthetase PvdI"/>
    <property type="match status" value="1"/>
</dbReference>
<evidence type="ECO:0000313" key="5">
    <source>
        <dbReference type="Proteomes" id="UP000269669"/>
    </source>
</evidence>
<protein>
    <submittedName>
        <fullName evidence="4">Amino acid adenylation domain-containing protein</fullName>
    </submittedName>
</protein>
<dbReference type="InterPro" id="IPR010071">
    <property type="entry name" value="AA_adenyl_dom"/>
</dbReference>
<dbReference type="InterPro" id="IPR025110">
    <property type="entry name" value="AMP-bd_C"/>
</dbReference>
<dbReference type="InterPro" id="IPR001242">
    <property type="entry name" value="Condensation_dom"/>
</dbReference>
<proteinExistence type="predicted"/>
<dbReference type="PANTHER" id="PTHR45527:SF1">
    <property type="entry name" value="FATTY ACID SYNTHASE"/>
    <property type="match status" value="1"/>
</dbReference>
<gene>
    <name evidence="4" type="ORF">EDE15_0671</name>
</gene>
<name>A0A3R9NUZ1_9BACT</name>
<evidence type="ECO:0000256" key="2">
    <source>
        <dbReference type="ARBA" id="ARBA00022553"/>
    </source>
</evidence>
<dbReference type="FunFam" id="3.40.50.980:FF:000001">
    <property type="entry name" value="Non-ribosomal peptide synthetase"/>
    <property type="match status" value="1"/>
</dbReference>
<dbReference type="Pfam" id="PF00975">
    <property type="entry name" value="Thioesterase"/>
    <property type="match status" value="1"/>
</dbReference>
<sequence>MMIIDEYGLSPMQQGMLFHHLAAEHSGVDIQQLVISFKEAPDVAILERAWQAVVDKHPALRTSFRWEGLLEPMQQVHDEVPIRIEQHQDWDEATFSAFLAADRRRGFDLKQPPLIRLTLFGSGAGPMRLVWTLHHILMDGRACTVVLNEVEQFYDDLLRGVPIKNTLGLPYKPYTKWVEQLDLSDANDFWREKLRGFIAPTPLPCEPDGLPKDTSIHGEIEIKLAEDVTSRLRDIARQFKITLNTIAMGSWAILLGRFSGESEVVFATVKTARGNSVPDADSIVGLFLNTIPVRVAVNPATQVGEMLKRLYAEWIWMSLRQYDFTPLVQIKRVSDFPKSEPIFNSLVVFENQQLGTALANSQPRWRGREFSFHEQTGLPLALSAFGDVEMVLKLEYDVHRFSRATAERILVHLVQIFTSVADDPDETIGNLKVIPDVERHRLLVEWNATEQVYPKETPLAVLVEAQVERTPDAIAVAYGKQELTCRELNERANQLAEELRKFGAGPDQLVGLLVERSIDMVVALLAIMKAGAAYLPLDPLFPPERLGYMLEDSGVRMLVTQQSLRKELPAFAGETIMLEDTRWQGNSRDNLAVAVRPEHLAYVIYTSGSTGKPKGVQIPRGALTNLLWSMREWLQLSERDRLLALTTISFDMAGPDLWLPLLVGAQMVVASREEAADGIALRGLLESHGITFLQATPVTWQLLFDAGWRGKPDLQAVCGGEAMPQEVAAQLAPAVKKLWNLYGPTETTIWSTRYLVEDGLAPILIGRPLANTRCYILNGQGQPVPLGATGELYIGGDGLARGYLNRPELTAEKFVPDPFRRGGTRMYRTGDLARYRADGNMECLGRVDHQIKLRGYRIELGEIEAALKEQPEIKRAVVIAREDKPGDKLLVAYLVATNSTIPATSELRMRLKRQLPDYMVPKAYVFLDQLPISPNGKIDRRALPAPAEIRVAPVDTYVAPRNQLEETLTGIWAETLGVQRVGIRDDFFEMGGDSLDAVRLLLRILAAFPACQPSLAVLLKAPTVEQFARTLNSGQADWSCLVAVREGNERPPFFCVHGAGGNVLSMRDLAMALPPSLPFYCLQARGLDGHAAPFSSVEETAEFYIDQIRNVQSHGPYYLGGGCYGGLVAFEMARRLRSMGETVSVVALMDTWNFAYGRFISKPKLFYFNSRFFLRRTLHHMRTLSEVKPRDWAGYFLGRAKTFLQLAKSVARIAEGGDETQFPVSLVDTKLQGLESHGELRQILERVRNASHVAALNFIPKPYDGHLLVFSARTRVDDPYRDEALGWSPVALCGVTSHVIDGDHLSIFRSPAVGAIAEKLDRALQDAQQTSQESIQSREAFLVQERSEAELGEIKSAGTQM</sequence>
<dbReference type="NCBIfam" id="TIGR01733">
    <property type="entry name" value="AA-adenyl-dom"/>
    <property type="match status" value="1"/>
</dbReference>
<accession>A0A3R9NUZ1</accession>
<dbReference type="Proteomes" id="UP000269669">
    <property type="component" value="Unassembled WGS sequence"/>
</dbReference>
<dbReference type="Gene3D" id="3.30.300.30">
    <property type="match status" value="1"/>
</dbReference>
<dbReference type="Pfam" id="PF00550">
    <property type="entry name" value="PP-binding"/>
    <property type="match status" value="1"/>
</dbReference>
<keyword evidence="1" id="KW-0596">Phosphopantetheine</keyword>
<evidence type="ECO:0000256" key="1">
    <source>
        <dbReference type="ARBA" id="ARBA00022450"/>
    </source>
</evidence>
<dbReference type="OrthoDB" id="110547at2"/>
<dbReference type="Gene3D" id="3.30.559.30">
    <property type="entry name" value="Nonribosomal peptide synthetase, condensation domain"/>
    <property type="match status" value="1"/>
</dbReference>
<dbReference type="Gene3D" id="3.40.50.1820">
    <property type="entry name" value="alpha/beta hydrolase"/>
    <property type="match status" value="1"/>
</dbReference>
<evidence type="ECO:0000259" key="3">
    <source>
        <dbReference type="PROSITE" id="PS50075"/>
    </source>
</evidence>
<dbReference type="Gene3D" id="2.30.38.10">
    <property type="entry name" value="Luciferase, Domain 3"/>
    <property type="match status" value="1"/>
</dbReference>
<dbReference type="InterPro" id="IPR009081">
    <property type="entry name" value="PP-bd_ACP"/>
</dbReference>
<feature type="domain" description="Carrier" evidence="3">
    <location>
        <begin position="959"/>
        <end position="1035"/>
    </location>
</feature>
<dbReference type="GO" id="GO:0043041">
    <property type="term" value="P:amino acid activation for nonribosomal peptide biosynthetic process"/>
    <property type="evidence" value="ECO:0007669"/>
    <property type="project" value="TreeGrafter"/>
</dbReference>
<dbReference type="Pfam" id="PF00668">
    <property type="entry name" value="Condensation"/>
    <property type="match status" value="1"/>
</dbReference>
<dbReference type="PROSITE" id="PS50075">
    <property type="entry name" value="CARRIER"/>
    <property type="match status" value="1"/>
</dbReference>
<comment type="caution">
    <text evidence="4">The sequence shown here is derived from an EMBL/GenBank/DDBJ whole genome shotgun (WGS) entry which is preliminary data.</text>
</comment>
<dbReference type="FunFam" id="3.30.300.30:FF:000010">
    <property type="entry name" value="Enterobactin synthetase component F"/>
    <property type="match status" value="1"/>
</dbReference>
<dbReference type="GO" id="GO:0003824">
    <property type="term" value="F:catalytic activity"/>
    <property type="evidence" value="ECO:0007669"/>
    <property type="project" value="InterPro"/>
</dbReference>
<dbReference type="PROSITE" id="PS00455">
    <property type="entry name" value="AMP_BINDING"/>
    <property type="match status" value="1"/>
</dbReference>
<dbReference type="RefSeq" id="WP_125483961.1">
    <property type="nucleotide sequence ID" value="NZ_RSDW01000001.1"/>
</dbReference>
<evidence type="ECO:0000313" key="4">
    <source>
        <dbReference type="EMBL" id="RSL15192.1"/>
    </source>
</evidence>
<dbReference type="InterPro" id="IPR023213">
    <property type="entry name" value="CAT-like_dom_sf"/>
</dbReference>
<keyword evidence="2" id="KW-0597">Phosphoprotein</keyword>
<keyword evidence="5" id="KW-1185">Reference proteome</keyword>
<dbReference type="Gene3D" id="3.30.559.10">
    <property type="entry name" value="Chloramphenicol acetyltransferase-like domain"/>
    <property type="match status" value="1"/>
</dbReference>
<dbReference type="GO" id="GO:0005737">
    <property type="term" value="C:cytoplasm"/>
    <property type="evidence" value="ECO:0007669"/>
    <property type="project" value="TreeGrafter"/>
</dbReference>
<dbReference type="SUPFAM" id="SSF56801">
    <property type="entry name" value="Acetyl-CoA synthetase-like"/>
    <property type="match status" value="1"/>
</dbReference>
<dbReference type="GO" id="GO:0031177">
    <property type="term" value="F:phosphopantetheine binding"/>
    <property type="evidence" value="ECO:0007669"/>
    <property type="project" value="TreeGrafter"/>
</dbReference>
<dbReference type="EMBL" id="RSDW01000001">
    <property type="protein sequence ID" value="RSL15192.1"/>
    <property type="molecule type" value="Genomic_DNA"/>
</dbReference>
<dbReference type="InterPro" id="IPR045851">
    <property type="entry name" value="AMP-bd_C_sf"/>
</dbReference>
<dbReference type="InterPro" id="IPR036736">
    <property type="entry name" value="ACP-like_sf"/>
</dbReference>
<organism evidence="4 5">
    <name type="scientific">Edaphobacter aggregans</name>
    <dbReference type="NCBI Taxonomy" id="570835"/>
    <lineage>
        <taxon>Bacteria</taxon>
        <taxon>Pseudomonadati</taxon>
        <taxon>Acidobacteriota</taxon>
        <taxon>Terriglobia</taxon>
        <taxon>Terriglobales</taxon>
        <taxon>Acidobacteriaceae</taxon>
        <taxon>Edaphobacter</taxon>
    </lineage>
</organism>
<dbReference type="CDD" id="cd12116">
    <property type="entry name" value="A_NRPS_Ta1_like"/>
    <property type="match status" value="1"/>
</dbReference>
<dbReference type="InterPro" id="IPR000873">
    <property type="entry name" value="AMP-dep_synth/lig_dom"/>
</dbReference>
<dbReference type="GO" id="GO:0044550">
    <property type="term" value="P:secondary metabolite biosynthetic process"/>
    <property type="evidence" value="ECO:0007669"/>
    <property type="project" value="UniProtKB-ARBA"/>
</dbReference>
<dbReference type="FunFam" id="3.40.50.12780:FF:000012">
    <property type="entry name" value="Non-ribosomal peptide synthetase"/>
    <property type="match status" value="1"/>
</dbReference>
<dbReference type="InterPro" id="IPR029058">
    <property type="entry name" value="AB_hydrolase_fold"/>
</dbReference>
<dbReference type="InterPro" id="IPR001031">
    <property type="entry name" value="Thioesterase"/>
</dbReference>
<dbReference type="SUPFAM" id="SSF53474">
    <property type="entry name" value="alpha/beta-Hydrolases"/>
    <property type="match status" value="1"/>
</dbReference>
<dbReference type="Pfam" id="PF13193">
    <property type="entry name" value="AMP-binding_C"/>
    <property type="match status" value="1"/>
</dbReference>
<reference evidence="4 5" key="1">
    <citation type="submission" date="2018-12" db="EMBL/GenBank/DDBJ databases">
        <title>Sequencing of bacterial isolates from soil warming experiment in Harvard Forest, Massachusetts, USA.</title>
        <authorList>
            <person name="Deangelis K."/>
        </authorList>
    </citation>
    <scope>NUCLEOTIDE SEQUENCE [LARGE SCALE GENOMIC DNA]</scope>
    <source>
        <strain evidence="4 5">EB153</strain>
    </source>
</reference>
<dbReference type="InterPro" id="IPR020845">
    <property type="entry name" value="AMP-binding_CS"/>
</dbReference>
<dbReference type="Gene3D" id="3.40.50.980">
    <property type="match status" value="2"/>
</dbReference>
<dbReference type="SUPFAM" id="SSF52777">
    <property type="entry name" value="CoA-dependent acyltransferases"/>
    <property type="match status" value="2"/>
</dbReference>
<dbReference type="Gene3D" id="1.10.1200.10">
    <property type="entry name" value="ACP-like"/>
    <property type="match status" value="1"/>
</dbReference>
<dbReference type="SUPFAM" id="SSF47336">
    <property type="entry name" value="ACP-like"/>
    <property type="match status" value="1"/>
</dbReference>